<feature type="binding site" evidence="10">
    <location>
        <begin position="152"/>
        <end position="155"/>
    </location>
    <ligand>
        <name>substrate</name>
    </ligand>
</feature>
<evidence type="ECO:0000256" key="7">
    <source>
        <dbReference type="ARBA" id="ARBA00047473"/>
    </source>
</evidence>
<dbReference type="NCBIfam" id="TIGR03026">
    <property type="entry name" value="NDP-sugDHase"/>
    <property type="match status" value="1"/>
</dbReference>
<organism evidence="13 14">
    <name type="scientific">Candidatus Scalindua rubra</name>
    <dbReference type="NCBI Taxonomy" id="1872076"/>
    <lineage>
        <taxon>Bacteria</taxon>
        <taxon>Pseudomonadati</taxon>
        <taxon>Planctomycetota</taxon>
        <taxon>Candidatus Brocadiia</taxon>
        <taxon>Candidatus Brocadiales</taxon>
        <taxon>Candidatus Scalinduaceae</taxon>
        <taxon>Candidatus Scalindua</taxon>
    </lineage>
</organism>
<protein>
    <recommendedName>
        <fullName evidence="4 8">UDP-glucose 6-dehydrogenase</fullName>
        <ecNumber evidence="3 8">1.1.1.22</ecNumber>
    </recommendedName>
</protein>
<dbReference type="InterPro" id="IPR028357">
    <property type="entry name" value="UDPglc_DH_bac"/>
</dbReference>
<keyword evidence="5 8" id="KW-0560">Oxidoreductase</keyword>
<dbReference type="Gene3D" id="1.20.5.100">
    <property type="entry name" value="Cytochrome c1, transmembrane anchor, C-terminal"/>
    <property type="match status" value="1"/>
</dbReference>
<evidence type="ECO:0000256" key="9">
    <source>
        <dbReference type="PIRSR" id="PIRSR500134-1"/>
    </source>
</evidence>
<feature type="active site" description="Nucleophile" evidence="9">
    <location>
        <position position="263"/>
    </location>
</feature>
<evidence type="ECO:0000256" key="10">
    <source>
        <dbReference type="PIRSR" id="PIRSR500134-2"/>
    </source>
</evidence>
<evidence type="ECO:0000256" key="2">
    <source>
        <dbReference type="ARBA" id="ARBA00006601"/>
    </source>
</evidence>
<keyword evidence="6 8" id="KW-0520">NAD</keyword>
<feature type="binding site" evidence="11">
    <location>
        <position position="30"/>
    </location>
    <ligand>
        <name>NAD(+)</name>
        <dbReference type="ChEBI" id="CHEBI:57540"/>
    </ligand>
</feature>
<feature type="binding site" evidence="10">
    <location>
        <begin position="252"/>
        <end position="256"/>
    </location>
    <ligand>
        <name>substrate</name>
    </ligand>
</feature>
<feature type="binding site" evidence="11">
    <location>
        <position position="35"/>
    </location>
    <ligand>
        <name>NAD(+)</name>
        <dbReference type="ChEBI" id="CHEBI:57540"/>
    </ligand>
</feature>
<dbReference type="SUPFAM" id="SSF51735">
    <property type="entry name" value="NAD(P)-binding Rossmann-fold domains"/>
    <property type="match status" value="1"/>
</dbReference>
<dbReference type="InterPro" id="IPR036220">
    <property type="entry name" value="UDP-Glc/GDP-Man_DH_C_sf"/>
</dbReference>
<feature type="binding site" evidence="10">
    <location>
        <position position="260"/>
    </location>
    <ligand>
        <name>substrate</name>
    </ligand>
</feature>
<sequence>MKISCIGCGYVGLVVGTCLADMGNEVICFDIDRGKINKLKKGIISIYEPGLQDMFDRNVKERRLYFSNDIKTTIRKSNVIFITVGTPPGQNHEADLFAVKSVSKQIGKNMNSYKVIVNKSTVPVGTAELVKKIIKRNQIGKFEYDVVSNPEFLREGEAVKDFTNPDRIVIGTDSERAKKVVVSIYRGIARADKPVFITDIKSAEMIKYASNAMLATRISFMNEIAQLCEKVGADVKSVAKGVGLDNRIGPRFLQAGMGYGGSCFPKDVKALMELMKRNKVKGKILSAVNWVNEDQRKFILLKIKKLLPSLKGKTIAIWGLAFKPKTDDIREAPSIAIIMELKKLGAKIRAFDPEAKINAKKVLKGVTFCNDPYSTIKGCDALVIATEWNEFRVLDMGKIKRLLRQPNIIDGRNIYEPEEMRSAGFNYIGIGR</sequence>
<dbReference type="SUPFAM" id="SSF52413">
    <property type="entry name" value="UDP-glucose/GDP-mannose dehydrogenase C-terminal domain"/>
    <property type="match status" value="1"/>
</dbReference>
<feature type="binding site" evidence="11">
    <location>
        <position position="266"/>
    </location>
    <ligand>
        <name>NAD(+)</name>
        <dbReference type="ChEBI" id="CHEBI:57540"/>
    </ligand>
</feature>
<dbReference type="PIRSF" id="PIRSF500134">
    <property type="entry name" value="UDPglc_DH_bac"/>
    <property type="match status" value="1"/>
</dbReference>
<dbReference type="AlphaFoldDB" id="A0A1E3X777"/>
<dbReference type="Pfam" id="PF03720">
    <property type="entry name" value="UDPG_MGDP_dh_C"/>
    <property type="match status" value="1"/>
</dbReference>
<dbReference type="UniPathway" id="UPA00038">
    <property type="reaction ID" value="UER00491"/>
</dbReference>
<dbReference type="GO" id="GO:0000271">
    <property type="term" value="P:polysaccharide biosynthetic process"/>
    <property type="evidence" value="ECO:0007669"/>
    <property type="project" value="InterPro"/>
</dbReference>
<evidence type="ECO:0000256" key="11">
    <source>
        <dbReference type="PIRSR" id="PIRSR500134-3"/>
    </source>
</evidence>
<proteinExistence type="inferred from homology"/>
<evidence type="ECO:0000256" key="1">
    <source>
        <dbReference type="ARBA" id="ARBA00004701"/>
    </source>
</evidence>
<reference evidence="13 14" key="1">
    <citation type="submission" date="2016-07" db="EMBL/GenBank/DDBJ databases">
        <title>Draft genome of Scalindua rubra, obtained from a brine-seawater interface in the Red Sea, sheds light on salt adaptation in anammox bacteria.</title>
        <authorList>
            <person name="Speth D.R."/>
            <person name="Lagkouvardos I."/>
            <person name="Wang Y."/>
            <person name="Qian P.-Y."/>
            <person name="Dutilh B.E."/>
            <person name="Jetten M.S."/>
        </authorList>
    </citation>
    <scope>NUCLEOTIDE SEQUENCE [LARGE SCALE GENOMIC DNA]</scope>
    <source>
        <strain evidence="13">BSI-1</strain>
    </source>
</reference>
<feature type="binding site" evidence="11">
    <location>
        <position position="121"/>
    </location>
    <ligand>
        <name>NAD(+)</name>
        <dbReference type="ChEBI" id="CHEBI:57540"/>
    </ligand>
</feature>
<dbReference type="GO" id="GO:0006065">
    <property type="term" value="P:UDP-glucuronate biosynthetic process"/>
    <property type="evidence" value="ECO:0007669"/>
    <property type="project" value="UniProtKB-UniPathway"/>
</dbReference>
<dbReference type="PANTHER" id="PTHR43750">
    <property type="entry name" value="UDP-GLUCOSE 6-DEHYDROGENASE TUAD"/>
    <property type="match status" value="1"/>
</dbReference>
<dbReference type="GO" id="GO:0003979">
    <property type="term" value="F:UDP-glucose 6-dehydrogenase activity"/>
    <property type="evidence" value="ECO:0007669"/>
    <property type="project" value="UniProtKB-EC"/>
</dbReference>
<evidence type="ECO:0000313" key="14">
    <source>
        <dbReference type="Proteomes" id="UP000094056"/>
    </source>
</evidence>
<evidence type="ECO:0000259" key="12">
    <source>
        <dbReference type="SMART" id="SM00984"/>
    </source>
</evidence>
<dbReference type="InterPro" id="IPR001732">
    <property type="entry name" value="UDP-Glc/GDP-Man_DH_N"/>
</dbReference>
<feature type="binding site" evidence="11">
    <location>
        <position position="330"/>
    </location>
    <ligand>
        <name>NAD(+)</name>
        <dbReference type="ChEBI" id="CHEBI:57540"/>
    </ligand>
</feature>
<comment type="similarity">
    <text evidence="2 8">Belongs to the UDP-glucose/GDP-mannose dehydrogenase family.</text>
</comment>
<dbReference type="EMBL" id="MAYW01000118">
    <property type="protein sequence ID" value="ODS31432.1"/>
    <property type="molecule type" value="Genomic_DNA"/>
</dbReference>
<comment type="caution">
    <text evidence="13">The sequence shown here is derived from an EMBL/GenBank/DDBJ whole genome shotgun (WGS) entry which is preliminary data.</text>
</comment>
<dbReference type="InterPro" id="IPR008927">
    <property type="entry name" value="6-PGluconate_DH-like_C_sf"/>
</dbReference>
<dbReference type="GO" id="GO:0051287">
    <property type="term" value="F:NAD binding"/>
    <property type="evidence" value="ECO:0007669"/>
    <property type="project" value="InterPro"/>
</dbReference>
<feature type="domain" description="UDP-glucose/GDP-mannose dehydrogenase C-terminal" evidence="12">
    <location>
        <begin position="316"/>
        <end position="417"/>
    </location>
</feature>
<comment type="pathway">
    <text evidence="1">Nucleotide-sugar biosynthesis; UDP-alpha-D-glucuronate biosynthesis; UDP-alpha-D-glucuronate from UDP-alpha-D-glucose: step 1/1.</text>
</comment>
<feature type="binding site" evidence="11">
    <location>
        <position position="155"/>
    </location>
    <ligand>
        <name>NAD(+)</name>
        <dbReference type="ChEBI" id="CHEBI:57540"/>
    </ligand>
</feature>
<feature type="binding site" evidence="10">
    <location>
        <position position="323"/>
    </location>
    <ligand>
        <name>substrate</name>
    </ligand>
</feature>
<dbReference type="InterPro" id="IPR017476">
    <property type="entry name" value="UDP-Glc/GDP-Man"/>
</dbReference>
<evidence type="ECO:0000313" key="13">
    <source>
        <dbReference type="EMBL" id="ODS31432.1"/>
    </source>
</evidence>
<dbReference type="Pfam" id="PF03721">
    <property type="entry name" value="UDPG_MGDP_dh_N"/>
    <property type="match status" value="1"/>
</dbReference>
<comment type="catalytic activity">
    <reaction evidence="7 8">
        <text>UDP-alpha-D-glucose + 2 NAD(+) + H2O = UDP-alpha-D-glucuronate + 2 NADH + 3 H(+)</text>
        <dbReference type="Rhea" id="RHEA:23596"/>
        <dbReference type="ChEBI" id="CHEBI:15377"/>
        <dbReference type="ChEBI" id="CHEBI:15378"/>
        <dbReference type="ChEBI" id="CHEBI:57540"/>
        <dbReference type="ChEBI" id="CHEBI:57945"/>
        <dbReference type="ChEBI" id="CHEBI:58052"/>
        <dbReference type="ChEBI" id="CHEBI:58885"/>
        <dbReference type="EC" id="1.1.1.22"/>
    </reaction>
</comment>
<dbReference type="PATRIC" id="fig|1872076.5.peg.4103"/>
<accession>A0A1E3X777</accession>
<dbReference type="SUPFAM" id="SSF48179">
    <property type="entry name" value="6-phosphogluconate dehydrogenase C-terminal domain-like"/>
    <property type="match status" value="1"/>
</dbReference>
<dbReference type="Pfam" id="PF00984">
    <property type="entry name" value="UDPG_MGDP_dh"/>
    <property type="match status" value="1"/>
</dbReference>
<dbReference type="Proteomes" id="UP000094056">
    <property type="component" value="Unassembled WGS sequence"/>
</dbReference>
<dbReference type="Gene3D" id="3.40.50.720">
    <property type="entry name" value="NAD(P)-binding Rossmann-like Domain"/>
    <property type="match status" value="2"/>
</dbReference>
<evidence type="ECO:0000256" key="4">
    <source>
        <dbReference type="ARBA" id="ARBA00015132"/>
    </source>
</evidence>
<evidence type="ECO:0000256" key="3">
    <source>
        <dbReference type="ARBA" id="ARBA00012954"/>
    </source>
</evidence>
<evidence type="ECO:0000256" key="8">
    <source>
        <dbReference type="PIRNR" id="PIRNR000124"/>
    </source>
</evidence>
<evidence type="ECO:0000256" key="5">
    <source>
        <dbReference type="ARBA" id="ARBA00023002"/>
    </source>
</evidence>
<feature type="binding site" evidence="10">
    <location>
        <position position="207"/>
    </location>
    <ligand>
        <name>substrate</name>
    </ligand>
</feature>
<evidence type="ECO:0000256" key="6">
    <source>
        <dbReference type="ARBA" id="ARBA00023027"/>
    </source>
</evidence>
<dbReference type="InterPro" id="IPR014026">
    <property type="entry name" value="UDP-Glc/GDP-Man_DH_dimer"/>
</dbReference>
<name>A0A1E3X777_9BACT</name>
<feature type="binding site" evidence="11">
    <location>
        <position position="86"/>
    </location>
    <ligand>
        <name>NAD(+)</name>
        <dbReference type="ChEBI" id="CHEBI:57540"/>
    </ligand>
</feature>
<dbReference type="PANTHER" id="PTHR43750:SF3">
    <property type="entry name" value="UDP-GLUCOSE 6-DEHYDROGENASE TUAD"/>
    <property type="match status" value="1"/>
</dbReference>
<gene>
    <name evidence="13" type="ORF">SCARUB_03446</name>
</gene>
<dbReference type="InterPro" id="IPR014027">
    <property type="entry name" value="UDP-Glc/GDP-Man_DH_C"/>
</dbReference>
<dbReference type="EC" id="1.1.1.22" evidence="3 8"/>
<dbReference type="InterPro" id="IPR036291">
    <property type="entry name" value="NAD(P)-bd_dom_sf"/>
</dbReference>
<dbReference type="PIRSF" id="PIRSF000124">
    <property type="entry name" value="UDPglc_GDPman_dh"/>
    <property type="match status" value="1"/>
</dbReference>
<dbReference type="SMART" id="SM00984">
    <property type="entry name" value="UDPG_MGDP_dh_C"/>
    <property type="match status" value="1"/>
</dbReference>